<reference evidence="3 4" key="1">
    <citation type="journal article" date="2017" name="Int. J. Syst. Evol. Microbiol.">
        <title>Pseudokineococcus basanitobsidens sp. nov., isolated from volcanic rock.</title>
        <authorList>
            <person name="Lee D.W."/>
            <person name="Park M.Y."/>
            <person name="Kim J.J."/>
            <person name="Kim B.S."/>
        </authorList>
    </citation>
    <scope>NUCLEOTIDE SEQUENCE [LARGE SCALE GENOMIC DNA]</scope>
    <source>
        <strain evidence="3 4">DSM 103726</strain>
    </source>
</reference>
<dbReference type="Pfam" id="PF00881">
    <property type="entry name" value="Nitroreductase"/>
    <property type="match status" value="1"/>
</dbReference>
<gene>
    <name evidence="3" type="ORF">WDZ17_14085</name>
</gene>
<feature type="domain" description="Nitroreductase" evidence="2">
    <location>
        <begin position="35"/>
        <end position="196"/>
    </location>
</feature>
<evidence type="ECO:0000256" key="1">
    <source>
        <dbReference type="SAM" id="MobiDB-lite"/>
    </source>
</evidence>
<feature type="region of interest" description="Disordered" evidence="1">
    <location>
        <begin position="1"/>
        <end position="24"/>
    </location>
</feature>
<dbReference type="SUPFAM" id="SSF55469">
    <property type="entry name" value="FMN-dependent nitroreductase-like"/>
    <property type="match status" value="1"/>
</dbReference>
<dbReference type="PANTHER" id="PTHR43543:SF1">
    <property type="entry name" value="MALONIC SEMIALDEHYDE REDUCTASE RUTE-RELATED"/>
    <property type="match status" value="1"/>
</dbReference>
<dbReference type="InterPro" id="IPR029479">
    <property type="entry name" value="Nitroreductase"/>
</dbReference>
<dbReference type="InterPro" id="IPR050461">
    <property type="entry name" value="Nitroreductase_HadB/RutE"/>
</dbReference>
<dbReference type="Proteomes" id="UP001387100">
    <property type="component" value="Unassembled WGS sequence"/>
</dbReference>
<keyword evidence="3" id="KW-0560">Oxidoreductase</keyword>
<organism evidence="3 4">
    <name type="scientific">Pseudokineococcus basanitobsidens</name>
    <dbReference type="NCBI Taxonomy" id="1926649"/>
    <lineage>
        <taxon>Bacteria</taxon>
        <taxon>Bacillati</taxon>
        <taxon>Actinomycetota</taxon>
        <taxon>Actinomycetes</taxon>
        <taxon>Kineosporiales</taxon>
        <taxon>Kineosporiaceae</taxon>
        <taxon>Pseudokineococcus</taxon>
    </lineage>
</organism>
<sequence>MTHETTTVPRQQRSPARPLPPLEDAGRAGLFTAARTANRFTDEPVTDAELAEVWELARWAPTSANTQPARVLLVRTDEGRARLAEHMAEGNRGRVLAAPAVAVVAVDRRFHDRVPEVMPPMASMQQALEADPDRREALGTSGTWMQAAYLVLAARAVGLAAGPMAGFDADGLDRDLFGDADGTGSWHALLVVTLGHPDEDSYRPRMPRLAAEDVLRWA</sequence>
<dbReference type="Gene3D" id="3.40.109.10">
    <property type="entry name" value="NADH Oxidase"/>
    <property type="match status" value="1"/>
</dbReference>
<keyword evidence="4" id="KW-1185">Reference proteome</keyword>
<comment type="caution">
    <text evidence="3">The sequence shown here is derived from an EMBL/GenBank/DDBJ whole genome shotgun (WGS) entry which is preliminary data.</text>
</comment>
<accession>A0ABU8RN32</accession>
<dbReference type="PANTHER" id="PTHR43543">
    <property type="entry name" value="MALONIC SEMIALDEHYDE REDUCTASE RUTE-RELATED"/>
    <property type="match status" value="1"/>
</dbReference>
<dbReference type="NCBIfam" id="NF003768">
    <property type="entry name" value="PRK05365.1"/>
    <property type="match status" value="1"/>
</dbReference>
<dbReference type="EMBL" id="JBBIAA010000022">
    <property type="protein sequence ID" value="MEJ5946423.1"/>
    <property type="molecule type" value="Genomic_DNA"/>
</dbReference>
<dbReference type="GO" id="GO:0035527">
    <property type="term" value="F:3-hydroxypropionate dehydrogenase (NADP+) activity"/>
    <property type="evidence" value="ECO:0007669"/>
    <property type="project" value="UniProtKB-EC"/>
</dbReference>
<protein>
    <submittedName>
        <fullName evidence="3">Malonic semialdehyde reductase</fullName>
        <ecNumber evidence="3">1.1.1.298</ecNumber>
    </submittedName>
</protein>
<evidence type="ECO:0000313" key="4">
    <source>
        <dbReference type="Proteomes" id="UP001387100"/>
    </source>
</evidence>
<evidence type="ECO:0000259" key="2">
    <source>
        <dbReference type="Pfam" id="PF00881"/>
    </source>
</evidence>
<feature type="compositionally biased region" description="Polar residues" evidence="1">
    <location>
        <begin position="1"/>
        <end position="14"/>
    </location>
</feature>
<dbReference type="EC" id="1.1.1.298" evidence="3"/>
<name>A0ABU8RN32_9ACTN</name>
<dbReference type="InterPro" id="IPR000415">
    <property type="entry name" value="Nitroreductase-like"/>
</dbReference>
<evidence type="ECO:0000313" key="3">
    <source>
        <dbReference type="EMBL" id="MEJ5946423.1"/>
    </source>
</evidence>
<proteinExistence type="predicted"/>
<dbReference type="RefSeq" id="WP_339575806.1">
    <property type="nucleotide sequence ID" value="NZ_JBBIAA010000022.1"/>
</dbReference>